<protein>
    <submittedName>
        <fullName evidence="1">Uncharacterized protein</fullName>
    </submittedName>
</protein>
<comment type="caution">
    <text evidence="1">The sequence shown here is derived from an EMBL/GenBank/DDBJ whole genome shotgun (WGS) entry which is preliminary data.</text>
</comment>
<name>A0A644YT62_9ZZZZ</name>
<sequence>MDCFSVTNLELANLQRTQYLLCRYPEFLSQAPTRLDAQISKAVLDILSFSLCDREVFTQDDRDLMDHCGAFLAPALLRAAEEIKSFPIAVVSKVYPVLYHQYFAPEGTAIDLEQLSIRIEQEDCSLSAEEIQNHLTAGERMMSTLLFQNHFVTAMHACS</sequence>
<dbReference type="AlphaFoldDB" id="A0A644YT62"/>
<organism evidence="1">
    <name type="scientific">bioreactor metagenome</name>
    <dbReference type="NCBI Taxonomy" id="1076179"/>
    <lineage>
        <taxon>unclassified sequences</taxon>
        <taxon>metagenomes</taxon>
        <taxon>ecological metagenomes</taxon>
    </lineage>
</organism>
<accession>A0A644YT62</accession>
<evidence type="ECO:0000313" key="1">
    <source>
        <dbReference type="EMBL" id="MPM29254.1"/>
    </source>
</evidence>
<gene>
    <name evidence="1" type="ORF">SDC9_75794</name>
</gene>
<proteinExistence type="predicted"/>
<dbReference type="EMBL" id="VSSQ01005464">
    <property type="protein sequence ID" value="MPM29254.1"/>
    <property type="molecule type" value="Genomic_DNA"/>
</dbReference>
<reference evidence="1" key="1">
    <citation type="submission" date="2019-08" db="EMBL/GenBank/DDBJ databases">
        <authorList>
            <person name="Kucharzyk K."/>
            <person name="Murdoch R.W."/>
            <person name="Higgins S."/>
            <person name="Loffler F."/>
        </authorList>
    </citation>
    <scope>NUCLEOTIDE SEQUENCE</scope>
</reference>